<organism evidence="1 2">
    <name type="scientific">Bacillus velezensis</name>
    <dbReference type="NCBI Taxonomy" id="492670"/>
    <lineage>
        <taxon>Bacteria</taxon>
        <taxon>Bacillati</taxon>
        <taxon>Bacillota</taxon>
        <taxon>Bacilli</taxon>
        <taxon>Bacillales</taxon>
        <taxon>Bacillaceae</taxon>
        <taxon>Bacillus</taxon>
        <taxon>Bacillus amyloliquefaciens group</taxon>
    </lineage>
</organism>
<name>A0A7W4QCZ6_BACVE</name>
<dbReference type="EMBL" id="CP063687">
    <property type="protein sequence ID" value="QOY28774.1"/>
    <property type="molecule type" value="Genomic_DNA"/>
</dbReference>
<dbReference type="AlphaFoldDB" id="A0A7W4QCZ6"/>
<evidence type="ECO:0000313" key="1">
    <source>
        <dbReference type="EMBL" id="QOY28774.1"/>
    </source>
</evidence>
<evidence type="ECO:0000313" key="2">
    <source>
        <dbReference type="Proteomes" id="UP000587477"/>
    </source>
</evidence>
<accession>A0A7W4QCZ6</accession>
<protein>
    <submittedName>
        <fullName evidence="1">Uncharacterized protein</fullName>
    </submittedName>
</protein>
<dbReference type="Proteomes" id="UP000587477">
    <property type="component" value="Chromosome"/>
</dbReference>
<proteinExistence type="predicted"/>
<gene>
    <name evidence="1" type="ORF">BACVE_003816</name>
</gene>
<sequence length="55" mass="6344">MNATSKSFHFEKATVQQLMVIVRYEDCTPEVRNAALQMLIMKGVADVWDRQNESI</sequence>
<reference evidence="2" key="1">
    <citation type="submission" date="2020-10" db="EMBL/GenBank/DDBJ databases">
        <title>Complete genome sequence of Bacillus velezensis NST6.</title>
        <authorList>
            <person name="Choi J."/>
        </authorList>
    </citation>
    <scope>NUCLEOTIDE SEQUENCE [LARGE SCALE GENOMIC DNA]</scope>
    <source>
        <strain evidence="2">NST6</strain>
    </source>
</reference>